<evidence type="ECO:0000259" key="1">
    <source>
        <dbReference type="PROSITE" id="PS50104"/>
    </source>
</evidence>
<gene>
    <name evidence="2" type="ORF">LEP1GSC060_0241</name>
</gene>
<accession>N1W842</accession>
<protein>
    <submittedName>
        <fullName evidence="2">TIR domain protein</fullName>
    </submittedName>
</protein>
<dbReference type="GO" id="GO:0007165">
    <property type="term" value="P:signal transduction"/>
    <property type="evidence" value="ECO:0007669"/>
    <property type="project" value="InterPro"/>
</dbReference>
<dbReference type="OrthoDB" id="344630at2"/>
<dbReference type="EMBL" id="AOHC02000050">
    <property type="protein sequence ID" value="EMY76396.1"/>
    <property type="molecule type" value="Genomic_DNA"/>
</dbReference>
<dbReference type="STRING" id="1218598.LEP1GSC060_0241"/>
<evidence type="ECO:0000313" key="3">
    <source>
        <dbReference type="Proteomes" id="UP000012313"/>
    </source>
</evidence>
<dbReference type="Gene3D" id="3.40.50.10140">
    <property type="entry name" value="Toll/interleukin-1 receptor homology (TIR) domain"/>
    <property type="match status" value="1"/>
</dbReference>
<proteinExistence type="predicted"/>
<keyword evidence="3" id="KW-1185">Reference proteome</keyword>
<dbReference type="InterPro" id="IPR035897">
    <property type="entry name" value="Toll_tir_struct_dom_sf"/>
</dbReference>
<dbReference type="InterPro" id="IPR000157">
    <property type="entry name" value="TIR_dom"/>
</dbReference>
<dbReference type="AlphaFoldDB" id="N1W842"/>
<reference evidence="2" key="1">
    <citation type="submission" date="2013-03" db="EMBL/GenBank/DDBJ databases">
        <authorList>
            <person name="Harkins D.M."/>
            <person name="Durkin A.S."/>
            <person name="Brinkac L.M."/>
            <person name="Haft D.H."/>
            <person name="Selengut J.D."/>
            <person name="Sanka R."/>
            <person name="DePew J."/>
            <person name="Purushe J."/>
            <person name="Hartskeerl R.A."/>
            <person name="Ahmed A."/>
            <person name="van der Linden H."/>
            <person name="Goris M.G.A."/>
            <person name="Vinetz J.M."/>
            <person name="Sutton G.G."/>
            <person name="Nierman W.C."/>
            <person name="Fouts D.E."/>
        </authorList>
    </citation>
    <scope>NUCLEOTIDE SEQUENCE [LARGE SCALE GENOMIC DNA]</scope>
    <source>
        <strain evidence="2">ICFT</strain>
    </source>
</reference>
<evidence type="ECO:0000313" key="2">
    <source>
        <dbReference type="EMBL" id="EMY76396.1"/>
    </source>
</evidence>
<dbReference type="SUPFAM" id="SSF52200">
    <property type="entry name" value="Toll/Interleukin receptor TIR domain"/>
    <property type="match status" value="1"/>
</dbReference>
<feature type="domain" description="TIR" evidence="1">
    <location>
        <begin position="1"/>
        <end position="117"/>
    </location>
</feature>
<dbReference type="Proteomes" id="UP000012313">
    <property type="component" value="Unassembled WGS sequence"/>
</dbReference>
<name>N1W842_9LEPT</name>
<dbReference type="RefSeq" id="WP_003008373.1">
    <property type="nucleotide sequence ID" value="NZ_AOHC02000050.1"/>
</dbReference>
<sequence length="220" mass="24936">MKAFTSYSTADKYTAGKIQNLLDHFGISSFLAHEDIKVSSEWQTVILNELAKSDLFVALLSADYERSPWCVQEAGIAAFQEMTLVFLSLDGTIPKGFVGKTQSAKIKEETVSISDLIPGIIRCNFTVGTNMIVDLIGRSRSFRQAEKNFQLILPYVDQMKKSQIKDLLKRSANNRQVYDAGLCKKRYIPELLKDYRYLLPKKVLTVLKTGTEEILHKFII</sequence>
<dbReference type="Pfam" id="PF13676">
    <property type="entry name" value="TIR_2"/>
    <property type="match status" value="1"/>
</dbReference>
<comment type="caution">
    <text evidence="2">The sequence shown here is derived from an EMBL/GenBank/DDBJ whole genome shotgun (WGS) entry which is preliminary data.</text>
</comment>
<organism evidence="2 3">
    <name type="scientific">Leptospira weilii serovar Ranarum str. ICFT</name>
    <dbReference type="NCBI Taxonomy" id="1218598"/>
    <lineage>
        <taxon>Bacteria</taxon>
        <taxon>Pseudomonadati</taxon>
        <taxon>Spirochaetota</taxon>
        <taxon>Spirochaetia</taxon>
        <taxon>Leptospirales</taxon>
        <taxon>Leptospiraceae</taxon>
        <taxon>Leptospira</taxon>
    </lineage>
</organism>
<dbReference type="PROSITE" id="PS50104">
    <property type="entry name" value="TIR"/>
    <property type="match status" value="1"/>
</dbReference>